<keyword evidence="8" id="KW-0479">Metal-binding</keyword>
<name>A0A7R8D0K3_LEPSM</name>
<dbReference type="Gene3D" id="2.170.270.10">
    <property type="entry name" value="SET domain"/>
    <property type="match status" value="1"/>
</dbReference>
<evidence type="ECO:0000256" key="14">
    <source>
        <dbReference type="SAM" id="MobiDB-lite"/>
    </source>
</evidence>
<evidence type="ECO:0000313" key="15">
    <source>
        <dbReference type="EMBL" id="CAF2985256.1"/>
    </source>
</evidence>
<evidence type="ECO:0008006" key="17">
    <source>
        <dbReference type="Google" id="ProtNLM"/>
    </source>
</evidence>
<keyword evidence="9" id="KW-0677">Repeat</keyword>
<dbReference type="OrthoDB" id="422362at2759"/>
<dbReference type="Pfam" id="PF17982">
    <property type="entry name" value="C5HCH"/>
    <property type="match status" value="1"/>
</dbReference>
<feature type="compositionally biased region" description="Basic and acidic residues" evidence="14">
    <location>
        <begin position="630"/>
        <end position="646"/>
    </location>
</feature>
<dbReference type="GO" id="GO:0005634">
    <property type="term" value="C:nucleus"/>
    <property type="evidence" value="ECO:0007669"/>
    <property type="project" value="UniProtKB-SubCell"/>
</dbReference>
<evidence type="ECO:0000256" key="2">
    <source>
        <dbReference type="ARBA" id="ARBA00004286"/>
    </source>
</evidence>
<dbReference type="PROSITE" id="PS50280">
    <property type="entry name" value="SET"/>
    <property type="match status" value="1"/>
</dbReference>
<sequence length="946" mass="106665">MCHTCASDNISNPVMKYSAKLLKCVRCPTSYHSGDYCVAAGTIQITSTAIICPKHTSNNNFTNSKSINNVSKKGSSKHINVSWCFICSSGGSLICCDFCPASFHSECLNLPNLPEGKYYCQTCCNGRMPLYREVVWVKLGAYRWWPAAVVHPSELPENVNRLNHQTGDFPVKFCGSNEYSWVSHGRTFLYEKGDSDKMPEGSFCSKKSITESFRKGLVEAAEIHLHYLGAKTKREAKNVQKKPPLYQKIKTNRPYGDVPVYTDASSEVQVCNCDHKSENPCNEDSDCINRMLMVECQMSTCPAKDRCRNMQFQRRSYPPLRVAYTESRGWGLFVDKPIKKGRFIIEYVGDLITMEEFRNRLRKSQAAKEDENFYYMTMDSNRMIDAGPKGNIARFMNHSCDPNCETQKWTVNGDTRVGIFTLKDIPANTELTFNYKFEAVGEVKKTCLCGAVNCSGYIGKKPASLKNNGEVTPRSSQSKKKVKKFKLIKAWEDVCFRCYKGGEVLMCDHKTCPKVYHLACLSRDKMPHGRWFCPWHHCVECGKSAVSYCVHCPNAYCKNHEATLVEHSLLKNICNEHDEEDINSLVNYYKSEDGSVRKMLTSPAAPMKKSSDEDTQSSSESSNAINEVAVKSKDQSQKSDLDKTASEETATTNTTLTQKPFNNGVSVPKVRGVKSGWVHSLAQVGGDIRKNMKDSARKGIRQRRGERECVTSVKASFLPWKRDLFAWSQRWCASPSITRPRRRVSSIILAAGAGGEVSLPHALTEEKRGRRICVLWCLENKDCAEMMRGRIEQRILGEERRIRTTTDEESGLWTNSQSLSSPLLLPFFIPSRFVRLPSFSSSSFLLLLLLLSCFACVSSFLPNSIPSFSLPLFPHDTTTTTTTTTTNTAFAPSRLTPYLFHHRSTQHSSRSSLASKQPDLLQSFQHGIRNKYSKVELNLGNPQRLH</sequence>
<dbReference type="CDD" id="cd15567">
    <property type="entry name" value="PHD4_NSD"/>
    <property type="match status" value="1"/>
</dbReference>
<dbReference type="InterPro" id="IPR046341">
    <property type="entry name" value="SET_dom_sf"/>
</dbReference>
<reference evidence="15" key="1">
    <citation type="submission" date="2021-02" db="EMBL/GenBank/DDBJ databases">
        <authorList>
            <person name="Bekaert M."/>
        </authorList>
    </citation>
    <scope>NUCLEOTIDE SEQUENCE</scope>
    <source>
        <strain evidence="15">IoA-00</strain>
    </source>
</reference>
<keyword evidence="5" id="KW-0489">Methyltransferase</keyword>
<comment type="subcellular location">
    <subcellularLocation>
        <location evidence="2">Chromosome</location>
    </subcellularLocation>
    <subcellularLocation>
        <location evidence="1">Nucleus</location>
    </subcellularLocation>
</comment>
<evidence type="ECO:0000256" key="1">
    <source>
        <dbReference type="ARBA" id="ARBA00004123"/>
    </source>
</evidence>
<dbReference type="SMART" id="SM00293">
    <property type="entry name" value="PWWP"/>
    <property type="match status" value="1"/>
</dbReference>
<keyword evidence="4" id="KW-0597">Phosphoprotein</keyword>
<keyword evidence="12" id="KW-0156">Chromatin regulator</keyword>
<evidence type="ECO:0000256" key="10">
    <source>
        <dbReference type="ARBA" id="ARBA00022771"/>
    </source>
</evidence>
<evidence type="ECO:0000256" key="7">
    <source>
        <dbReference type="ARBA" id="ARBA00022691"/>
    </source>
</evidence>
<dbReference type="Pfam" id="PF00855">
    <property type="entry name" value="PWWP"/>
    <property type="match status" value="1"/>
</dbReference>
<dbReference type="InterPro" id="IPR055197">
    <property type="entry name" value="PHDvar_NSD"/>
</dbReference>
<dbReference type="SMART" id="SM00508">
    <property type="entry name" value="PostSET"/>
    <property type="match status" value="1"/>
</dbReference>
<organism evidence="15 16">
    <name type="scientific">Lepeophtheirus salmonis</name>
    <name type="common">Salmon louse</name>
    <name type="synonym">Caligus salmonis</name>
    <dbReference type="NCBI Taxonomy" id="72036"/>
    <lineage>
        <taxon>Eukaryota</taxon>
        <taxon>Metazoa</taxon>
        <taxon>Ecdysozoa</taxon>
        <taxon>Arthropoda</taxon>
        <taxon>Crustacea</taxon>
        <taxon>Multicrustacea</taxon>
        <taxon>Hexanauplia</taxon>
        <taxon>Copepoda</taxon>
        <taxon>Siphonostomatoida</taxon>
        <taxon>Caligidae</taxon>
        <taxon>Lepeophtheirus</taxon>
    </lineage>
</organism>
<evidence type="ECO:0000256" key="3">
    <source>
        <dbReference type="ARBA" id="ARBA00022454"/>
    </source>
</evidence>
<dbReference type="PROSITE" id="PS50868">
    <property type="entry name" value="POST_SET"/>
    <property type="match status" value="1"/>
</dbReference>
<accession>A0A7R8D0K3</accession>
<dbReference type="CDD" id="cd15568">
    <property type="entry name" value="PHD5_NSD"/>
    <property type="match status" value="1"/>
</dbReference>
<dbReference type="InterPro" id="IPR001965">
    <property type="entry name" value="Znf_PHD"/>
</dbReference>
<evidence type="ECO:0000256" key="6">
    <source>
        <dbReference type="ARBA" id="ARBA00022679"/>
    </source>
</evidence>
<dbReference type="Gene3D" id="3.30.40.10">
    <property type="entry name" value="Zinc/RING finger domain, C3HC4 (zinc finger)"/>
    <property type="match status" value="2"/>
</dbReference>
<dbReference type="GO" id="GO:0032259">
    <property type="term" value="P:methylation"/>
    <property type="evidence" value="ECO:0007669"/>
    <property type="project" value="UniProtKB-KW"/>
</dbReference>
<dbReference type="EMBL" id="HG994585">
    <property type="protein sequence ID" value="CAF2985256.1"/>
    <property type="molecule type" value="Genomic_DNA"/>
</dbReference>
<dbReference type="GO" id="GO:0005694">
    <property type="term" value="C:chromosome"/>
    <property type="evidence" value="ECO:0007669"/>
    <property type="project" value="UniProtKB-SubCell"/>
</dbReference>
<evidence type="ECO:0000256" key="13">
    <source>
        <dbReference type="ARBA" id="ARBA00023242"/>
    </source>
</evidence>
<dbReference type="GO" id="GO:0008270">
    <property type="term" value="F:zinc ion binding"/>
    <property type="evidence" value="ECO:0007669"/>
    <property type="project" value="UniProtKB-KW"/>
</dbReference>
<dbReference type="PROSITE" id="PS51215">
    <property type="entry name" value="AWS"/>
    <property type="match status" value="1"/>
</dbReference>
<dbReference type="SUPFAM" id="SSF57903">
    <property type="entry name" value="FYVE/PHD zinc finger"/>
    <property type="match status" value="2"/>
</dbReference>
<keyword evidence="16" id="KW-1185">Reference proteome</keyword>
<evidence type="ECO:0000256" key="12">
    <source>
        <dbReference type="ARBA" id="ARBA00022853"/>
    </source>
</evidence>
<dbReference type="GO" id="GO:0140938">
    <property type="term" value="F:histone H3 methyltransferase activity"/>
    <property type="evidence" value="ECO:0007669"/>
    <property type="project" value="UniProtKB-ARBA"/>
</dbReference>
<keyword evidence="10" id="KW-0863">Zinc-finger</keyword>
<evidence type="ECO:0000256" key="11">
    <source>
        <dbReference type="ARBA" id="ARBA00022833"/>
    </source>
</evidence>
<keyword evidence="7" id="KW-0949">S-adenosyl-L-methionine</keyword>
<keyword evidence="11" id="KW-0862">Zinc</keyword>
<dbReference type="SMART" id="SM00570">
    <property type="entry name" value="AWS"/>
    <property type="match status" value="1"/>
</dbReference>
<evidence type="ECO:0000256" key="4">
    <source>
        <dbReference type="ARBA" id="ARBA00022553"/>
    </source>
</evidence>
<dbReference type="SMART" id="SM00249">
    <property type="entry name" value="PHD"/>
    <property type="match status" value="3"/>
</dbReference>
<dbReference type="InterPro" id="IPR059153">
    <property type="entry name" value="NSD_PHD-1st"/>
</dbReference>
<proteinExistence type="predicted"/>
<evidence type="ECO:0000256" key="5">
    <source>
        <dbReference type="ARBA" id="ARBA00022603"/>
    </source>
</evidence>
<keyword evidence="13" id="KW-0539">Nucleus</keyword>
<dbReference type="InterPro" id="IPR001214">
    <property type="entry name" value="SET_dom"/>
</dbReference>
<dbReference type="InterPro" id="IPR000313">
    <property type="entry name" value="PWWP_dom"/>
</dbReference>
<dbReference type="CDD" id="cd05838">
    <property type="entry name" value="PWWP_NSD_rpt2"/>
    <property type="match status" value="1"/>
</dbReference>
<dbReference type="Gene3D" id="2.30.30.140">
    <property type="match status" value="1"/>
</dbReference>
<keyword evidence="6" id="KW-0808">Transferase</keyword>
<dbReference type="InterPro" id="IPR013083">
    <property type="entry name" value="Znf_RING/FYVE/PHD"/>
</dbReference>
<dbReference type="PROSITE" id="PS01359">
    <property type="entry name" value="ZF_PHD_1"/>
    <property type="match status" value="1"/>
</dbReference>
<dbReference type="PANTHER" id="PTHR22884">
    <property type="entry name" value="SET DOMAIN PROTEINS"/>
    <property type="match status" value="1"/>
</dbReference>
<dbReference type="InterPro" id="IPR003616">
    <property type="entry name" value="Post-SET_dom"/>
</dbReference>
<dbReference type="InterPro" id="IPR041306">
    <property type="entry name" value="C5HCH"/>
</dbReference>
<dbReference type="Pfam" id="PF17907">
    <property type="entry name" value="AWS"/>
    <property type="match status" value="1"/>
</dbReference>
<dbReference type="PROSITE" id="PS50016">
    <property type="entry name" value="ZF_PHD_2"/>
    <property type="match status" value="1"/>
</dbReference>
<protein>
    <recommendedName>
        <fullName evidence="17">Histone-lysine N-methyltransferase NSD2</fullName>
    </recommendedName>
</protein>
<evidence type="ECO:0000256" key="8">
    <source>
        <dbReference type="ARBA" id="ARBA00022723"/>
    </source>
</evidence>
<dbReference type="Proteomes" id="UP000675881">
    <property type="component" value="Chromosome 6"/>
</dbReference>
<dbReference type="InterPro" id="IPR019786">
    <property type="entry name" value="Zinc_finger_PHD-type_CS"/>
</dbReference>
<dbReference type="Pfam" id="PF00628">
    <property type="entry name" value="PHD"/>
    <property type="match status" value="1"/>
</dbReference>
<dbReference type="Pfam" id="PF00856">
    <property type="entry name" value="SET"/>
    <property type="match status" value="1"/>
</dbReference>
<dbReference type="AlphaFoldDB" id="A0A7R8D0K3"/>
<keyword evidence="3" id="KW-0158">Chromosome</keyword>
<dbReference type="InterPro" id="IPR019787">
    <property type="entry name" value="Znf_PHD-finger"/>
</dbReference>
<dbReference type="PROSITE" id="PS50812">
    <property type="entry name" value="PWWP"/>
    <property type="match status" value="1"/>
</dbReference>
<feature type="region of interest" description="Disordered" evidence="14">
    <location>
        <begin position="601"/>
        <end position="668"/>
    </location>
</feature>
<dbReference type="SUPFAM" id="SSF63748">
    <property type="entry name" value="Tudor/PWWP/MBT"/>
    <property type="match status" value="1"/>
</dbReference>
<evidence type="ECO:0000256" key="9">
    <source>
        <dbReference type="ARBA" id="ARBA00022737"/>
    </source>
</evidence>
<feature type="compositionally biased region" description="Low complexity" evidence="14">
    <location>
        <begin position="647"/>
        <end position="657"/>
    </location>
</feature>
<dbReference type="InterPro" id="IPR006560">
    <property type="entry name" value="AWS_dom"/>
</dbReference>
<dbReference type="InterPro" id="IPR050777">
    <property type="entry name" value="SET2_Histone-Lys_MeTrsfase"/>
</dbReference>
<dbReference type="SUPFAM" id="SSF82199">
    <property type="entry name" value="SET domain"/>
    <property type="match status" value="1"/>
</dbReference>
<dbReference type="SMART" id="SM00317">
    <property type="entry name" value="SET"/>
    <property type="match status" value="1"/>
</dbReference>
<dbReference type="GO" id="GO:0016279">
    <property type="term" value="F:protein-lysine N-methyltransferase activity"/>
    <property type="evidence" value="ECO:0007669"/>
    <property type="project" value="UniProtKB-ARBA"/>
</dbReference>
<gene>
    <name evidence="15" type="ORF">LSAA_11532</name>
</gene>
<dbReference type="InterPro" id="IPR011011">
    <property type="entry name" value="Znf_FYVE_PHD"/>
</dbReference>
<dbReference type="Pfam" id="PF23011">
    <property type="entry name" value="PHD-1st_NSD"/>
    <property type="match status" value="1"/>
</dbReference>
<dbReference type="Pfam" id="PF23004">
    <property type="entry name" value="PHDvar_NSD"/>
    <property type="match status" value="1"/>
</dbReference>
<evidence type="ECO:0000313" key="16">
    <source>
        <dbReference type="Proteomes" id="UP000675881"/>
    </source>
</evidence>